<accession>A0A939K6Q2</accession>
<evidence type="ECO:0000313" key="2">
    <source>
        <dbReference type="Proteomes" id="UP000664034"/>
    </source>
</evidence>
<dbReference type="RefSeq" id="WP_207366617.1">
    <property type="nucleotide sequence ID" value="NZ_JAFMYV010000012.1"/>
</dbReference>
<dbReference type="EMBL" id="JAFMYV010000012">
    <property type="protein sequence ID" value="MBO0939083.1"/>
    <property type="molecule type" value="Genomic_DNA"/>
</dbReference>
<keyword evidence="2" id="KW-1185">Reference proteome</keyword>
<gene>
    <name evidence="1" type="ORF">J2I47_21190</name>
</gene>
<dbReference type="PANTHER" id="PTHR38436">
    <property type="entry name" value="POLYKETIDE CYCLASE SNOAL-LIKE DOMAIN"/>
    <property type="match status" value="1"/>
</dbReference>
<name>A0A939K6Q2_9BACT</name>
<sequence length="168" mass="19258">MATIFQVLTFRLIAVVLGYFLYLPTFGQDATLPNANKKTIATYFDEGINPQKMNRIREFFASDYIWHRMNGTDVRSSQDSSHISMLRFLYKAIPDIHYTIDNVVAEGDMVAVNSSVTGTAKSEMFGFPAAEKKVRFKQMFFFRFANDKITEEWEVVDVDGLKAQLGKR</sequence>
<dbReference type="Gene3D" id="3.10.450.50">
    <property type="match status" value="1"/>
</dbReference>
<evidence type="ECO:0000313" key="1">
    <source>
        <dbReference type="EMBL" id="MBO0939083.1"/>
    </source>
</evidence>
<comment type="caution">
    <text evidence="1">The sequence shown here is derived from an EMBL/GenBank/DDBJ whole genome shotgun (WGS) entry which is preliminary data.</text>
</comment>
<dbReference type="Pfam" id="PF07366">
    <property type="entry name" value="SnoaL"/>
    <property type="match status" value="1"/>
</dbReference>
<reference evidence="1" key="1">
    <citation type="submission" date="2021-03" db="EMBL/GenBank/DDBJ databases">
        <title>Fibrella sp. HMF5335 genome sequencing and assembly.</title>
        <authorList>
            <person name="Kang H."/>
            <person name="Kim H."/>
            <person name="Bae S."/>
            <person name="Joh K."/>
        </authorList>
    </citation>
    <scope>NUCLEOTIDE SEQUENCE</scope>
    <source>
        <strain evidence="1">HMF5335</strain>
    </source>
</reference>
<dbReference type="GO" id="GO:0030638">
    <property type="term" value="P:polyketide metabolic process"/>
    <property type="evidence" value="ECO:0007669"/>
    <property type="project" value="InterPro"/>
</dbReference>
<protein>
    <submittedName>
        <fullName evidence="1">Ester cyclase</fullName>
    </submittedName>
</protein>
<dbReference type="Proteomes" id="UP000664034">
    <property type="component" value="Unassembled WGS sequence"/>
</dbReference>
<organism evidence="1 2">
    <name type="scientific">Fibrella rubiginis</name>
    <dbReference type="NCBI Taxonomy" id="2817060"/>
    <lineage>
        <taxon>Bacteria</taxon>
        <taxon>Pseudomonadati</taxon>
        <taxon>Bacteroidota</taxon>
        <taxon>Cytophagia</taxon>
        <taxon>Cytophagales</taxon>
        <taxon>Spirosomataceae</taxon>
        <taxon>Fibrella</taxon>
    </lineage>
</organism>
<dbReference type="PANTHER" id="PTHR38436:SF1">
    <property type="entry name" value="ESTER CYCLASE"/>
    <property type="match status" value="1"/>
</dbReference>
<proteinExistence type="predicted"/>
<dbReference type="AlphaFoldDB" id="A0A939K6Q2"/>
<dbReference type="InterPro" id="IPR032710">
    <property type="entry name" value="NTF2-like_dom_sf"/>
</dbReference>
<dbReference type="InterPro" id="IPR009959">
    <property type="entry name" value="Cyclase_SnoaL-like"/>
</dbReference>
<dbReference type="SUPFAM" id="SSF54427">
    <property type="entry name" value="NTF2-like"/>
    <property type="match status" value="1"/>
</dbReference>